<dbReference type="PROSITE" id="PS00668">
    <property type="entry name" value="COMPLEX1_ND1_2"/>
    <property type="match status" value="1"/>
</dbReference>
<evidence type="ECO:0000256" key="2">
    <source>
        <dbReference type="ARBA" id="ARBA00022692"/>
    </source>
</evidence>
<feature type="transmembrane region" description="Helical" evidence="5">
    <location>
        <begin position="206"/>
        <end position="225"/>
    </location>
</feature>
<comment type="catalytic activity">
    <reaction evidence="5">
        <text>a quinone + NADH + 5 H(+)(in) = a quinol + NAD(+) + 4 H(+)(out)</text>
        <dbReference type="Rhea" id="RHEA:57888"/>
        <dbReference type="ChEBI" id="CHEBI:15378"/>
        <dbReference type="ChEBI" id="CHEBI:24646"/>
        <dbReference type="ChEBI" id="CHEBI:57540"/>
        <dbReference type="ChEBI" id="CHEBI:57945"/>
        <dbReference type="ChEBI" id="CHEBI:132124"/>
    </reaction>
</comment>
<evidence type="ECO:0000256" key="5">
    <source>
        <dbReference type="HAMAP-Rule" id="MF_01350"/>
    </source>
</evidence>
<keyword evidence="5" id="KW-1003">Cell membrane</keyword>
<keyword evidence="3 5" id="KW-1133">Transmembrane helix</keyword>
<dbReference type="PANTHER" id="PTHR11432">
    <property type="entry name" value="NADH DEHYDROGENASE SUBUNIT 1"/>
    <property type="match status" value="1"/>
</dbReference>
<feature type="transmembrane region" description="Helical" evidence="5">
    <location>
        <begin position="172"/>
        <end position="194"/>
    </location>
</feature>
<evidence type="ECO:0000256" key="1">
    <source>
        <dbReference type="ARBA" id="ARBA00004141"/>
    </source>
</evidence>
<organism evidence="7 8">
    <name type="scientific">Ehrlichia ruminantium</name>
    <name type="common">heartwater rickettsia</name>
    <name type="synonym">Cowdria ruminantium</name>
    <dbReference type="NCBI Taxonomy" id="779"/>
    <lineage>
        <taxon>Bacteria</taxon>
        <taxon>Pseudomonadati</taxon>
        <taxon>Pseudomonadota</taxon>
        <taxon>Alphaproteobacteria</taxon>
        <taxon>Rickettsiales</taxon>
        <taxon>Anaplasmataceae</taxon>
        <taxon>Ehrlichia</taxon>
    </lineage>
</organism>
<comment type="function">
    <text evidence="5">NDH-1 shuttles electrons from NADH, via FMN and iron-sulfur (Fe-S) centers, to quinones in the respiratory chain. The immediate electron acceptor for the enzyme in this species is believed to be ubiquinone. Couples the redox reaction to proton translocation (for every two electrons transferred, four hydrogen ions are translocated across the cytoplasmic membrane), and thus conserves the redox energy in a proton gradient. This subunit may bind ubiquinone.</text>
</comment>
<evidence type="ECO:0000256" key="3">
    <source>
        <dbReference type="ARBA" id="ARBA00022989"/>
    </source>
</evidence>
<dbReference type="PROSITE" id="PS00667">
    <property type="entry name" value="COMPLEX1_ND1_1"/>
    <property type="match status" value="1"/>
</dbReference>
<feature type="transmembrane region" description="Helical" evidence="5">
    <location>
        <begin position="87"/>
        <end position="107"/>
    </location>
</feature>
<evidence type="ECO:0000256" key="6">
    <source>
        <dbReference type="RuleBase" id="RU000471"/>
    </source>
</evidence>
<keyword evidence="2 5" id="KW-0812">Transmembrane</keyword>
<dbReference type="GO" id="GO:0003954">
    <property type="term" value="F:NADH dehydrogenase activity"/>
    <property type="evidence" value="ECO:0007669"/>
    <property type="project" value="TreeGrafter"/>
</dbReference>
<evidence type="ECO:0000313" key="7">
    <source>
        <dbReference type="EMBL" id="QGR03422.1"/>
    </source>
</evidence>
<dbReference type="Proteomes" id="UP000422822">
    <property type="component" value="Chromosome"/>
</dbReference>
<evidence type="ECO:0000313" key="8">
    <source>
        <dbReference type="Proteomes" id="UP000422822"/>
    </source>
</evidence>
<dbReference type="InterPro" id="IPR001694">
    <property type="entry name" value="NADH_UbQ_OxRdtase_su1/FPO"/>
</dbReference>
<dbReference type="InterPro" id="IPR018086">
    <property type="entry name" value="NADH_UbQ_OxRdtase_su1_CS"/>
</dbReference>
<comment type="subcellular location">
    <subcellularLocation>
        <location evidence="5 6">Cell membrane</location>
        <topology evidence="5 6">Multi-pass membrane protein</topology>
    </subcellularLocation>
    <subcellularLocation>
        <location evidence="1">Membrane</location>
        <topology evidence="1">Multi-pass membrane protein</topology>
    </subcellularLocation>
</comment>
<dbReference type="NCBIfam" id="NF004741">
    <property type="entry name" value="PRK06076.1-2"/>
    <property type="match status" value="1"/>
</dbReference>
<reference evidence="7 8" key="1">
    <citation type="submission" date="2018-10" db="EMBL/GenBank/DDBJ databases">
        <title>Propagation and draft genome sequences of three atypical Erhlichia ruminantium isolates.</title>
        <authorList>
            <person name="Liebenberg J."/>
            <person name="Steyn H."/>
            <person name="Josemans A."/>
            <person name="Zweygarth E."/>
        </authorList>
    </citation>
    <scope>NUCLEOTIDE SEQUENCE [LARGE SCALE GENOMIC DNA]</scope>
    <source>
        <strain evidence="7 8">Omatjenne</strain>
    </source>
</reference>
<dbReference type="EC" id="7.1.1.-" evidence="5"/>
<dbReference type="GO" id="GO:0016655">
    <property type="term" value="F:oxidoreductase activity, acting on NAD(P)H, quinone or similar compound as acceptor"/>
    <property type="evidence" value="ECO:0007669"/>
    <property type="project" value="UniProtKB-UniRule"/>
</dbReference>
<keyword evidence="5 6" id="KW-0520">NAD</keyword>
<comment type="subunit">
    <text evidence="5">NDH-1 is composed of 14 different subunits. Subunits NuoA, H, J, K, L, M, N constitute the membrane sector of the complex.</text>
</comment>
<dbReference type="HAMAP" id="MF_01350">
    <property type="entry name" value="NDH1_NuoH"/>
    <property type="match status" value="1"/>
</dbReference>
<keyword evidence="7" id="KW-0560">Oxidoreductase</keyword>
<accession>A0AAE6Q902</accession>
<dbReference type="EMBL" id="CP033455">
    <property type="protein sequence ID" value="QGR03422.1"/>
    <property type="molecule type" value="Genomic_DNA"/>
</dbReference>
<dbReference type="PANTHER" id="PTHR11432:SF3">
    <property type="entry name" value="NADH-UBIQUINONE OXIDOREDUCTASE CHAIN 1"/>
    <property type="match status" value="1"/>
</dbReference>
<feature type="transmembrane region" description="Helical" evidence="5">
    <location>
        <begin position="127"/>
        <end position="151"/>
    </location>
</feature>
<feature type="transmembrane region" description="Helical" evidence="5">
    <location>
        <begin position="20"/>
        <end position="40"/>
    </location>
</feature>
<sequence length="370" mass="41447">MHYYEIFLDFYNYISSGVLLFFKIIAIIISVMVSVAYLVYMERKVIGAIQLRQGPSVVGPFGLLQPFADAIKLIIKEYIVPFKASKLCFFIAPVITFTLALLGWAVIPLGSSTVIDNAQEIVIPNVIANINIGVLYILAISSLGVYGIIIAGWSSNSNYAFLGAIRSASQMISYEVSIGLTVVTVLLATGSLNLGEIVVARHNMPYWIDLLLLPMACVFFISALAETNRHPFDLPEAESELVSGYNVEYSSMPFALFFLGEYANMILINAMAVIFFFGGWYPPLNISFLYIIPGIIWFILKIVILLFCFIWIRASIPRYRYDQLMRLGWKVFLPISLFWVILVSGILVYTDSLPKNNVNNKIPSFVDNLS</sequence>
<keyword evidence="4 5" id="KW-0472">Membrane</keyword>
<proteinExistence type="inferred from homology"/>
<dbReference type="GO" id="GO:0005886">
    <property type="term" value="C:plasma membrane"/>
    <property type="evidence" value="ECO:0007669"/>
    <property type="project" value="UniProtKB-SubCell"/>
</dbReference>
<dbReference type="RefSeq" id="WP_158406600.1">
    <property type="nucleotide sequence ID" value="NZ_CP033454.1"/>
</dbReference>
<keyword evidence="8" id="KW-1185">Reference proteome</keyword>
<evidence type="ECO:0000256" key="4">
    <source>
        <dbReference type="ARBA" id="ARBA00023136"/>
    </source>
</evidence>
<keyword evidence="5" id="KW-0830">Ubiquinone</keyword>
<keyword evidence="5" id="KW-1278">Translocase</keyword>
<keyword evidence="5" id="KW-0874">Quinone</keyword>
<comment type="similarity">
    <text evidence="5 6">Belongs to the complex I subunit 1 family.</text>
</comment>
<dbReference type="GO" id="GO:0048038">
    <property type="term" value="F:quinone binding"/>
    <property type="evidence" value="ECO:0007669"/>
    <property type="project" value="UniProtKB-KW"/>
</dbReference>
<dbReference type="GO" id="GO:0009060">
    <property type="term" value="P:aerobic respiration"/>
    <property type="evidence" value="ECO:0007669"/>
    <property type="project" value="TreeGrafter"/>
</dbReference>
<feature type="transmembrane region" description="Helical" evidence="5">
    <location>
        <begin position="331"/>
        <end position="350"/>
    </location>
</feature>
<gene>
    <name evidence="5 7" type="primary">nuoH</name>
    <name evidence="7" type="ORF">EDL80_02405</name>
</gene>
<feature type="transmembrane region" description="Helical" evidence="5">
    <location>
        <begin position="287"/>
        <end position="311"/>
    </location>
</feature>
<dbReference type="Pfam" id="PF00146">
    <property type="entry name" value="NADHdh"/>
    <property type="match status" value="1"/>
</dbReference>
<protein>
    <recommendedName>
        <fullName evidence="5">NADH-quinone oxidoreductase subunit H</fullName>
        <ecNumber evidence="5">7.1.1.-</ecNumber>
    </recommendedName>
    <alternativeName>
        <fullName evidence="5">NADH dehydrogenase I subunit H</fullName>
    </alternativeName>
    <alternativeName>
        <fullName evidence="5">NDH-1 subunit H</fullName>
    </alternativeName>
</protein>
<dbReference type="AlphaFoldDB" id="A0AAE6Q902"/>
<name>A0AAE6Q902_EHRRU</name>
<feature type="transmembrane region" description="Helical" evidence="5">
    <location>
        <begin position="262"/>
        <end position="281"/>
    </location>
</feature>
<dbReference type="NCBIfam" id="NF004745">
    <property type="entry name" value="PRK06076.1-6"/>
    <property type="match status" value="1"/>
</dbReference>